<dbReference type="Proteomes" id="UP000017831">
    <property type="component" value="Unassembled WGS sequence"/>
</dbReference>
<evidence type="ECO:0000313" key="2">
    <source>
        <dbReference type="Proteomes" id="UP000017831"/>
    </source>
</evidence>
<dbReference type="AlphaFoldDB" id="U6RIE2"/>
<dbReference type="EMBL" id="AQHY01000022">
    <property type="protein sequence ID" value="EOA54938.1"/>
    <property type="molecule type" value="Genomic_DNA"/>
</dbReference>
<gene>
    <name evidence="1" type="ORF">HMPREF1534_01751</name>
</gene>
<protein>
    <submittedName>
        <fullName evidence="1">Uncharacterized protein</fullName>
    </submittedName>
</protein>
<name>U6RIE2_9BACT</name>
<keyword evidence="2" id="KW-1185">Reference proteome</keyword>
<dbReference type="STRING" id="1121098.HMPREF1534_01751"/>
<accession>U6RIE2</accession>
<reference evidence="1 2" key="1">
    <citation type="submission" date="2013-04" db="EMBL/GenBank/DDBJ databases">
        <title>The Genome Sequence of Bacteroides massiliensis DSM 17679.</title>
        <authorList>
            <consortium name="The Broad Institute Genomics Platform"/>
            <person name="Earl A."/>
            <person name="Ward D."/>
            <person name="Feldgarden M."/>
            <person name="Gevers D."/>
            <person name="Martens E."/>
            <person name="Fenner L."/>
            <person name="Roux V."/>
            <person name="Mallet M.N."/>
            <person name="Raoult D."/>
            <person name="Walker B."/>
            <person name="Young S."/>
            <person name="Zeng Q."/>
            <person name="Gargeya S."/>
            <person name="Fitzgerald M."/>
            <person name="Haas B."/>
            <person name="Abouelleil A."/>
            <person name="Allen A.W."/>
            <person name="Alvarado L."/>
            <person name="Arachchi H.M."/>
            <person name="Berlin A.M."/>
            <person name="Chapman S.B."/>
            <person name="Gainer-Dewar J."/>
            <person name="Goldberg J."/>
            <person name="Griggs A."/>
            <person name="Gujja S."/>
            <person name="Hansen M."/>
            <person name="Howarth C."/>
            <person name="Imamovic A."/>
            <person name="Ireland A."/>
            <person name="Larimer J."/>
            <person name="McCowan C."/>
            <person name="Murphy C."/>
            <person name="Pearson M."/>
            <person name="Poon T.W."/>
            <person name="Priest M."/>
            <person name="Roberts A."/>
            <person name="Saif S."/>
            <person name="Shea T."/>
            <person name="Sisk P."/>
            <person name="Sykes S."/>
            <person name="Wortman J."/>
            <person name="Nusbaum C."/>
            <person name="Birren B."/>
        </authorList>
    </citation>
    <scope>NUCLEOTIDE SEQUENCE [LARGE SCALE GENOMIC DNA]</scope>
    <source>
        <strain evidence="2">B84634 / Timone 84634 / DSM 17679 / JCM 13223</strain>
    </source>
</reference>
<organism evidence="1 2">
    <name type="scientific">Phocaeicola massiliensis B84634 = Timone 84634 = DSM 17679 = JCM 13223</name>
    <dbReference type="NCBI Taxonomy" id="1121098"/>
    <lineage>
        <taxon>Bacteria</taxon>
        <taxon>Pseudomonadati</taxon>
        <taxon>Bacteroidota</taxon>
        <taxon>Bacteroidia</taxon>
        <taxon>Bacteroidales</taxon>
        <taxon>Bacteroidaceae</taxon>
        <taxon>Phocaeicola</taxon>
    </lineage>
</organism>
<evidence type="ECO:0000313" key="1">
    <source>
        <dbReference type="EMBL" id="EOA54938.1"/>
    </source>
</evidence>
<proteinExistence type="predicted"/>
<comment type="caution">
    <text evidence="1">The sequence shown here is derived from an EMBL/GenBank/DDBJ whole genome shotgun (WGS) entry which is preliminary data.</text>
</comment>
<dbReference type="PATRIC" id="fig|1121098.3.peg.1775"/>
<sequence length="38" mass="4722">MPSKRLFMNKLNFDEIKTPFSFIIQDFFYIFQVLKNIF</sequence>
<dbReference type="HOGENOM" id="CLU_3324514_0_0_10"/>